<evidence type="ECO:0000313" key="2">
    <source>
        <dbReference type="EMBL" id="SAK78398.1"/>
    </source>
</evidence>
<protein>
    <submittedName>
        <fullName evidence="2">Bacterial cellulose synthase subunit</fullName>
    </submittedName>
</protein>
<evidence type="ECO:0000256" key="1">
    <source>
        <dbReference type="SAM" id="Phobius"/>
    </source>
</evidence>
<dbReference type="OrthoDB" id="7315676at2"/>
<dbReference type="UniPathway" id="UPA00694"/>
<gene>
    <name evidence="2" type="ORF">AWB80_04765</name>
</gene>
<evidence type="ECO:0000313" key="3">
    <source>
        <dbReference type="Proteomes" id="UP000054911"/>
    </source>
</evidence>
<dbReference type="RefSeq" id="WP_061177143.1">
    <property type="nucleotide sequence ID" value="NZ_FCOE02000017.1"/>
</dbReference>
<keyword evidence="3" id="KW-1185">Reference proteome</keyword>
<name>A0A158C7R6_9BURK</name>
<keyword evidence="1" id="KW-1133">Transmembrane helix</keyword>
<dbReference type="EMBL" id="FCOE02000017">
    <property type="protein sequence ID" value="SAK78398.1"/>
    <property type="molecule type" value="Genomic_DNA"/>
</dbReference>
<keyword evidence="1" id="KW-0812">Transmembrane</keyword>
<proteinExistence type="predicted"/>
<feature type="transmembrane region" description="Helical" evidence="1">
    <location>
        <begin position="704"/>
        <end position="725"/>
    </location>
</feature>
<dbReference type="STRING" id="1777141.AWB80_04765"/>
<reference evidence="2" key="1">
    <citation type="submission" date="2016-01" db="EMBL/GenBank/DDBJ databases">
        <authorList>
            <person name="Peeters C."/>
        </authorList>
    </citation>
    <scope>NUCLEOTIDE SEQUENCE [LARGE SCALE GENOMIC DNA]</scope>
    <source>
        <strain evidence="2">LMG 29323</strain>
    </source>
</reference>
<dbReference type="Proteomes" id="UP000054911">
    <property type="component" value="Unassembled WGS sequence"/>
</dbReference>
<keyword evidence="1" id="KW-0472">Membrane</keyword>
<dbReference type="AlphaFoldDB" id="A0A158C7R6"/>
<accession>A0A158C7R6</accession>
<comment type="caution">
    <text evidence="2">The sequence shown here is derived from an EMBL/GenBank/DDBJ whole genome shotgun (WGS) entry which is preliminary data.</text>
</comment>
<organism evidence="2 3">
    <name type="scientific">Caballeronia pedi</name>
    <dbReference type="NCBI Taxonomy" id="1777141"/>
    <lineage>
        <taxon>Bacteria</taxon>
        <taxon>Pseudomonadati</taxon>
        <taxon>Pseudomonadota</taxon>
        <taxon>Betaproteobacteria</taxon>
        <taxon>Burkholderiales</taxon>
        <taxon>Burkholderiaceae</taxon>
        <taxon>Caballeronia</taxon>
    </lineage>
</organism>
<sequence>MLNDIIDRRGLRAVLASLFTCAALLAGLQDVALGATTDTPGAIERLGLDVPETRTVTLRQLGLLESVTLNAPETRREFFLPVPAGVPISDATLQFDGGYVRGDGGRVTMLLSLDGAPVLARAFTQDAGGVSVNLGVDAAARSAGFVRLGLGFASVISQSECADQTAIGNVLRVDPTTRLTFRFNPADVQDLRTAWSALPYAPVLAVSGRKLSTNAFDTAWRTDALLQRDGKRPVMQTLPAVGDTVDLTGIDVPAALRSVPAFGALAAGGKHAIADQAELGALVALGARAAFGPDVVVTDETMRKTINGALDALRAQVANTSGEALAAFDAWRKRTASQLTAQLAPGEVRVAHVGGRAMIVVGDPRGIGALAQGWRPIDVSNRVIVHRIDTAQQTRGDTIALSELGGDPRSIDVQTAASWNARFDLAAASGNGRLPEQVVLDLAASPTLSNGGATATVYLNDVMIGAKLINVDGARQRLVAPIPRYALARTNDLRVTFRRQPDGGCQARQTYPVAVLPSSHLRLATATPDNTFAGMAARYASSATVYVPRAWLDDALNSVPRLAVLTGAAGIAPVSAKFAVSNAQDAAQPDGPFLAADVRLADEKNPAVYSAEHLSLSSPAGDTLLDMSGLSRVAVVSVASAGGQSGVVYRSAGAAPVLTDRLQLSRGNIAVVDGSGVLKQFDTVNPEEMTDEPASSNDWVTRHWARWGIPAVLVVLLLALIALAGNARRRHRNRRARDDEDRV</sequence>
<dbReference type="Gene3D" id="2.60.120.260">
    <property type="entry name" value="Galactose-binding domain-like"/>
    <property type="match status" value="2"/>
</dbReference>